<sequence>MQPIAHLLLPPCERTLSAFGTTWCNSKRIARQCAYVYWLQLCEGIRRSADCGNVCGLIHWAGDN</sequence>
<organism evidence="1 2">
    <name type="scientific">Dreissena polymorpha</name>
    <name type="common">Zebra mussel</name>
    <name type="synonym">Mytilus polymorpha</name>
    <dbReference type="NCBI Taxonomy" id="45954"/>
    <lineage>
        <taxon>Eukaryota</taxon>
        <taxon>Metazoa</taxon>
        <taxon>Spiralia</taxon>
        <taxon>Lophotrochozoa</taxon>
        <taxon>Mollusca</taxon>
        <taxon>Bivalvia</taxon>
        <taxon>Autobranchia</taxon>
        <taxon>Heteroconchia</taxon>
        <taxon>Euheterodonta</taxon>
        <taxon>Imparidentia</taxon>
        <taxon>Neoheterodontei</taxon>
        <taxon>Myida</taxon>
        <taxon>Dreissenoidea</taxon>
        <taxon>Dreissenidae</taxon>
        <taxon>Dreissena</taxon>
    </lineage>
</organism>
<accession>A0A9D3Z5B5</accession>
<name>A0A9D3Z5B5_DREPO</name>
<dbReference type="AlphaFoldDB" id="A0A9D3Z5B5"/>
<reference evidence="1" key="2">
    <citation type="submission" date="2020-11" db="EMBL/GenBank/DDBJ databases">
        <authorList>
            <person name="McCartney M.A."/>
            <person name="Auch B."/>
            <person name="Kono T."/>
            <person name="Mallez S."/>
            <person name="Becker A."/>
            <person name="Gohl D.M."/>
            <person name="Silverstein K.A.T."/>
            <person name="Koren S."/>
            <person name="Bechman K.B."/>
            <person name="Herman A."/>
            <person name="Abrahante J.E."/>
            <person name="Garbe J."/>
        </authorList>
    </citation>
    <scope>NUCLEOTIDE SEQUENCE</scope>
    <source>
        <strain evidence="1">Duluth1</strain>
        <tissue evidence="1">Whole animal</tissue>
    </source>
</reference>
<evidence type="ECO:0000313" key="1">
    <source>
        <dbReference type="EMBL" id="KAH3711056.1"/>
    </source>
</evidence>
<protein>
    <submittedName>
        <fullName evidence="1">Uncharacterized protein</fullName>
    </submittedName>
</protein>
<keyword evidence="2" id="KW-1185">Reference proteome</keyword>
<comment type="caution">
    <text evidence="1">The sequence shown here is derived from an EMBL/GenBank/DDBJ whole genome shotgun (WGS) entry which is preliminary data.</text>
</comment>
<dbReference type="Proteomes" id="UP000828390">
    <property type="component" value="Unassembled WGS sequence"/>
</dbReference>
<gene>
    <name evidence="1" type="ORF">DPMN_070555</name>
</gene>
<reference evidence="1" key="1">
    <citation type="journal article" date="2019" name="bioRxiv">
        <title>The Genome of the Zebra Mussel, Dreissena polymorpha: A Resource for Invasive Species Research.</title>
        <authorList>
            <person name="McCartney M.A."/>
            <person name="Auch B."/>
            <person name="Kono T."/>
            <person name="Mallez S."/>
            <person name="Zhang Y."/>
            <person name="Obille A."/>
            <person name="Becker A."/>
            <person name="Abrahante J.E."/>
            <person name="Garbe J."/>
            <person name="Badalamenti J.P."/>
            <person name="Herman A."/>
            <person name="Mangelson H."/>
            <person name="Liachko I."/>
            <person name="Sullivan S."/>
            <person name="Sone E.D."/>
            <person name="Koren S."/>
            <person name="Silverstein K.A.T."/>
            <person name="Beckman K.B."/>
            <person name="Gohl D.M."/>
        </authorList>
    </citation>
    <scope>NUCLEOTIDE SEQUENCE</scope>
    <source>
        <strain evidence="1">Duluth1</strain>
        <tissue evidence="1">Whole animal</tissue>
    </source>
</reference>
<dbReference type="EMBL" id="JAIWYP010000014">
    <property type="protein sequence ID" value="KAH3711056.1"/>
    <property type="molecule type" value="Genomic_DNA"/>
</dbReference>
<proteinExistence type="predicted"/>
<evidence type="ECO:0000313" key="2">
    <source>
        <dbReference type="Proteomes" id="UP000828390"/>
    </source>
</evidence>